<keyword evidence="2" id="KW-1185">Reference proteome</keyword>
<evidence type="ECO:0000313" key="3">
    <source>
        <dbReference type="RefSeq" id="XP_038857045.1"/>
    </source>
</evidence>
<gene>
    <name evidence="3" type="primary">LOC120053850</name>
</gene>
<sequence length="106" mass="12064">MTGHLSTSYWLPICLQLLLCYLRCLDKYVIALPLHNCRLGIFIMMLFELLVDVYLGHYFRGNYGSGLVWLCELLGPSLALIIYFHDHYMSHHGQCPPGLSAADCLS</sequence>
<dbReference type="GeneID" id="120053850"/>
<protein>
    <submittedName>
        <fullName evidence="3">Diacylglycerol O-acyltransferase 1-like</fullName>
    </submittedName>
</protein>
<keyword evidence="1" id="KW-0812">Transmembrane</keyword>
<dbReference type="Proteomes" id="UP000808372">
    <property type="component" value="Chromosome 9"/>
</dbReference>
<dbReference type="RefSeq" id="XP_038857045.1">
    <property type="nucleotide sequence ID" value="XM_039001117.1"/>
</dbReference>
<feature type="transmembrane region" description="Helical" evidence="1">
    <location>
        <begin position="37"/>
        <end position="55"/>
    </location>
</feature>
<proteinExistence type="predicted"/>
<evidence type="ECO:0000313" key="2">
    <source>
        <dbReference type="Proteomes" id="UP000808372"/>
    </source>
</evidence>
<feature type="transmembrane region" description="Helical" evidence="1">
    <location>
        <begin position="67"/>
        <end position="84"/>
    </location>
</feature>
<dbReference type="KEGG" id="snh:120053850"/>
<name>A0A8U1BZL1_SALNM</name>
<keyword evidence="1" id="KW-1133">Transmembrane helix</keyword>
<keyword evidence="1" id="KW-0472">Membrane</keyword>
<reference evidence="3" key="1">
    <citation type="submission" date="2025-08" db="UniProtKB">
        <authorList>
            <consortium name="RefSeq"/>
        </authorList>
    </citation>
    <scope>IDENTIFICATION</scope>
    <source>
        <tissue evidence="3">White muscle</tissue>
    </source>
</reference>
<evidence type="ECO:0000256" key="1">
    <source>
        <dbReference type="SAM" id="Phobius"/>
    </source>
</evidence>
<feature type="transmembrane region" description="Helical" evidence="1">
    <location>
        <begin position="6"/>
        <end position="25"/>
    </location>
</feature>
<dbReference type="AlphaFoldDB" id="A0A8U1BZL1"/>
<accession>A0A8U1BZL1</accession>
<organism evidence="2 3">
    <name type="scientific">Salvelinus namaycush</name>
    <name type="common">Lake trout</name>
    <name type="synonym">Salmo namaycush</name>
    <dbReference type="NCBI Taxonomy" id="8040"/>
    <lineage>
        <taxon>Eukaryota</taxon>
        <taxon>Metazoa</taxon>
        <taxon>Chordata</taxon>
        <taxon>Craniata</taxon>
        <taxon>Vertebrata</taxon>
        <taxon>Euteleostomi</taxon>
        <taxon>Actinopterygii</taxon>
        <taxon>Neopterygii</taxon>
        <taxon>Teleostei</taxon>
        <taxon>Protacanthopterygii</taxon>
        <taxon>Salmoniformes</taxon>
        <taxon>Salmonidae</taxon>
        <taxon>Salmoninae</taxon>
        <taxon>Salvelinus</taxon>
    </lineage>
</organism>